<evidence type="ECO:0000313" key="3">
    <source>
        <dbReference type="Proteomes" id="UP000242180"/>
    </source>
</evidence>
<organism evidence="2 3">
    <name type="scientific">Syncephalastrum racemosum</name>
    <name type="common">Filamentous fungus</name>
    <dbReference type="NCBI Taxonomy" id="13706"/>
    <lineage>
        <taxon>Eukaryota</taxon>
        <taxon>Fungi</taxon>
        <taxon>Fungi incertae sedis</taxon>
        <taxon>Mucoromycota</taxon>
        <taxon>Mucoromycotina</taxon>
        <taxon>Mucoromycetes</taxon>
        <taxon>Mucorales</taxon>
        <taxon>Syncephalastraceae</taxon>
        <taxon>Syncephalastrum</taxon>
    </lineage>
</organism>
<reference evidence="2 3" key="1">
    <citation type="submission" date="2016-07" db="EMBL/GenBank/DDBJ databases">
        <title>Pervasive Adenine N6-methylation of Active Genes in Fungi.</title>
        <authorList>
            <consortium name="DOE Joint Genome Institute"/>
            <person name="Mondo S.J."/>
            <person name="Dannebaum R.O."/>
            <person name="Kuo R.C."/>
            <person name="Labutti K."/>
            <person name="Haridas S."/>
            <person name="Kuo A."/>
            <person name="Salamov A."/>
            <person name="Ahrendt S.R."/>
            <person name="Lipzen A."/>
            <person name="Sullivan W."/>
            <person name="Andreopoulos W.B."/>
            <person name="Clum A."/>
            <person name="Lindquist E."/>
            <person name="Daum C."/>
            <person name="Ramamoorthy G.K."/>
            <person name="Gryganskyi A."/>
            <person name="Culley D."/>
            <person name="Magnuson J.K."/>
            <person name="James T.Y."/>
            <person name="O'Malley M.A."/>
            <person name="Stajich J.E."/>
            <person name="Spatafora J.W."/>
            <person name="Visel A."/>
            <person name="Grigoriev I.V."/>
        </authorList>
    </citation>
    <scope>NUCLEOTIDE SEQUENCE [LARGE SCALE GENOMIC DNA]</scope>
    <source>
        <strain evidence="2 3">NRRL 2496</strain>
    </source>
</reference>
<dbReference type="EMBL" id="MCGN01000007">
    <property type="protein sequence ID" value="ORY94470.1"/>
    <property type="molecule type" value="Genomic_DNA"/>
</dbReference>
<dbReference type="InterPro" id="IPR001810">
    <property type="entry name" value="F-box_dom"/>
</dbReference>
<evidence type="ECO:0000259" key="1">
    <source>
        <dbReference type="PROSITE" id="PS50181"/>
    </source>
</evidence>
<dbReference type="PROSITE" id="PS50181">
    <property type="entry name" value="FBOX"/>
    <property type="match status" value="1"/>
</dbReference>
<name>A0A1X2H8Q9_SYNRA</name>
<sequence length="193" mass="22882">MVSTRSQRRSHERVATGPRHLPAELWNEIFMMLDPVSLFGLELSCSYVAGLLSVKYENGEYIWRKQAERLGLPNHPIISPKRILSLQLNPYIFGCEICLETIPYSIIYEYCVRLCDPCFFTHTRKSGSFTRAQRNRCYYPPYKFGPTRRYLEFYVPPKDVKHTRTVAHTTHVRRQAEIFAHQMRRWDAQHRDL</sequence>
<dbReference type="Proteomes" id="UP000242180">
    <property type="component" value="Unassembled WGS sequence"/>
</dbReference>
<dbReference type="AlphaFoldDB" id="A0A1X2H8Q9"/>
<feature type="domain" description="F-box" evidence="1">
    <location>
        <begin position="15"/>
        <end position="66"/>
    </location>
</feature>
<proteinExistence type="predicted"/>
<accession>A0A1X2H8Q9</accession>
<evidence type="ECO:0000313" key="2">
    <source>
        <dbReference type="EMBL" id="ORY94470.1"/>
    </source>
</evidence>
<gene>
    <name evidence="2" type="ORF">BCR43DRAFT_506471</name>
</gene>
<comment type="caution">
    <text evidence="2">The sequence shown here is derived from an EMBL/GenBank/DDBJ whole genome shotgun (WGS) entry which is preliminary data.</text>
</comment>
<dbReference type="InParanoid" id="A0A1X2H8Q9"/>
<protein>
    <recommendedName>
        <fullName evidence="1">F-box domain-containing protein</fullName>
    </recommendedName>
</protein>
<keyword evidence="3" id="KW-1185">Reference proteome</keyword>